<evidence type="ECO:0008006" key="15">
    <source>
        <dbReference type="Google" id="ProtNLM"/>
    </source>
</evidence>
<keyword evidence="1 10" id="KW-0723">Serine/threonine-protein kinase</keyword>
<dbReference type="FunFam" id="3.30.200.20:FF:000103">
    <property type="entry name" value="Protein kinase C"/>
    <property type="match status" value="1"/>
</dbReference>
<evidence type="ECO:0000313" key="13">
    <source>
        <dbReference type="EMBL" id="OCT60414.1"/>
    </source>
</evidence>
<dbReference type="InterPro" id="IPR036274">
    <property type="entry name" value="HR1_rpt_sf"/>
</dbReference>
<dbReference type="PROSITE" id="PS50011">
    <property type="entry name" value="PROTEIN_KINASE_DOM"/>
    <property type="match status" value="1"/>
</dbReference>
<evidence type="ECO:0000256" key="5">
    <source>
        <dbReference type="ARBA" id="ARBA00022777"/>
    </source>
</evidence>
<keyword evidence="5" id="KW-0418">Kinase</keyword>
<sequence>MGARHSNILRRHRHSETVDIKQSFDACEPQVSVSLLGMKQELVGVIQKEMKIAAGAENLYRAIKDRKTRALMKELRKSSEKRLKALYSSLLKLNKEIARREAEHVPGEALQLTNYILQDFNQRGFLGEGGFAKVLLVEHAATKRSYALKILKKESITSSRGIERILLEKRVAFAVADHPFIVDIHATFQSEYHLFFLMEYVAGGCLKTYLQREGAFEQPRAMFYAACTLMAISYLHENDIIHRDLKPENLLLDSGGYVKLADFGLSKDGIGYEGRTSSLKGSFGYMAPEVLAREPYSRSVDWWSLGIVIYEMLVGELLQRDPLKRLGSSEEDACDLMHHYFFRSIDWMALIERKVQPPFIPEDVRLSKDGDQHLVLTPPSEGSLAMEKEIAEAFNNFDYTAI</sequence>
<keyword evidence="2" id="KW-0597">Phosphoprotein</keyword>
<dbReference type="Gene3D" id="1.10.287.160">
    <property type="entry name" value="HR1 repeat"/>
    <property type="match status" value="1"/>
</dbReference>
<evidence type="ECO:0000256" key="4">
    <source>
        <dbReference type="ARBA" id="ARBA00022741"/>
    </source>
</evidence>
<proteinExistence type="inferred from homology"/>
<dbReference type="PANTHER" id="PTHR24351">
    <property type="entry name" value="RIBOSOMAL PROTEIN S6 KINASE"/>
    <property type="match status" value="1"/>
</dbReference>
<dbReference type="EMBL" id="CM004483">
    <property type="protein sequence ID" value="OCT60414.1"/>
    <property type="molecule type" value="Genomic_DNA"/>
</dbReference>
<feature type="domain" description="AGC-kinase C-terminal" evidence="12">
    <location>
        <begin position="343"/>
        <end position="402"/>
    </location>
</feature>
<keyword evidence="6 9" id="KW-0067">ATP-binding</keyword>
<dbReference type="InterPro" id="IPR008271">
    <property type="entry name" value="Ser/Thr_kinase_AS"/>
</dbReference>
<name>A0A974BSY9_XENLA</name>
<keyword evidence="3" id="KW-0808">Transferase</keyword>
<dbReference type="SUPFAM" id="SSF46585">
    <property type="entry name" value="HR1 repeat"/>
    <property type="match status" value="1"/>
</dbReference>
<accession>A0A974BSY9</accession>
<dbReference type="Gene3D" id="1.10.510.10">
    <property type="entry name" value="Transferase(Phosphotransferase) domain 1"/>
    <property type="match status" value="2"/>
</dbReference>
<dbReference type="GO" id="GO:0005524">
    <property type="term" value="F:ATP binding"/>
    <property type="evidence" value="ECO:0007669"/>
    <property type="project" value="UniProtKB-UniRule"/>
</dbReference>
<evidence type="ECO:0000256" key="2">
    <source>
        <dbReference type="ARBA" id="ARBA00022553"/>
    </source>
</evidence>
<evidence type="ECO:0000313" key="14">
    <source>
        <dbReference type="Proteomes" id="UP000694892"/>
    </source>
</evidence>
<evidence type="ECO:0000256" key="10">
    <source>
        <dbReference type="RuleBase" id="RU000304"/>
    </source>
</evidence>
<comment type="similarity">
    <text evidence="10">Belongs to the protein kinase superfamily.</text>
</comment>
<dbReference type="InterPro" id="IPR000719">
    <property type="entry name" value="Prot_kinase_dom"/>
</dbReference>
<dbReference type="SMART" id="SM00220">
    <property type="entry name" value="S_TKc"/>
    <property type="match status" value="1"/>
</dbReference>
<evidence type="ECO:0000259" key="12">
    <source>
        <dbReference type="PROSITE" id="PS51285"/>
    </source>
</evidence>
<dbReference type="InterPro" id="IPR017441">
    <property type="entry name" value="Protein_kinase_ATP_BS"/>
</dbReference>
<dbReference type="PROSITE" id="PS51285">
    <property type="entry name" value="AGC_KINASE_CTER"/>
    <property type="match status" value="1"/>
</dbReference>
<gene>
    <name evidence="13" type="ORF">XELAEV_18046436mg</name>
</gene>
<dbReference type="FunFam" id="1.10.510.10:FF:000551">
    <property type="entry name" value="Non-specific serine/threonine protein kinase"/>
    <property type="match status" value="1"/>
</dbReference>
<evidence type="ECO:0000256" key="8">
    <source>
        <dbReference type="ARBA" id="ARBA00047470"/>
    </source>
</evidence>
<comment type="catalytic activity">
    <reaction evidence="8">
        <text>L-seryl-[protein] + ATP = O-phospho-L-seryl-[protein] + ADP + H(+)</text>
        <dbReference type="Rhea" id="RHEA:17989"/>
        <dbReference type="Rhea" id="RHEA-COMP:9863"/>
        <dbReference type="Rhea" id="RHEA-COMP:11604"/>
        <dbReference type="ChEBI" id="CHEBI:15378"/>
        <dbReference type="ChEBI" id="CHEBI:29999"/>
        <dbReference type="ChEBI" id="CHEBI:30616"/>
        <dbReference type="ChEBI" id="CHEBI:83421"/>
        <dbReference type="ChEBI" id="CHEBI:456216"/>
        <dbReference type="EC" id="2.7.11.13"/>
    </reaction>
</comment>
<dbReference type="InterPro" id="IPR011009">
    <property type="entry name" value="Kinase-like_dom_sf"/>
</dbReference>
<dbReference type="Proteomes" id="UP000694892">
    <property type="component" value="Chromosome 9_10S"/>
</dbReference>
<evidence type="ECO:0000256" key="3">
    <source>
        <dbReference type="ARBA" id="ARBA00022679"/>
    </source>
</evidence>
<dbReference type="Pfam" id="PF00069">
    <property type="entry name" value="Pkinase"/>
    <property type="match status" value="1"/>
</dbReference>
<evidence type="ECO:0000259" key="11">
    <source>
        <dbReference type="PROSITE" id="PS50011"/>
    </source>
</evidence>
<evidence type="ECO:0000256" key="9">
    <source>
        <dbReference type="PROSITE-ProRule" id="PRU10141"/>
    </source>
</evidence>
<keyword evidence="4 9" id="KW-0547">Nucleotide-binding</keyword>
<dbReference type="SUPFAM" id="SSF56112">
    <property type="entry name" value="Protein kinase-like (PK-like)"/>
    <property type="match status" value="1"/>
</dbReference>
<dbReference type="AlphaFoldDB" id="A0A974BSY9"/>
<comment type="catalytic activity">
    <reaction evidence="7">
        <text>L-threonyl-[protein] + ATP = O-phospho-L-threonyl-[protein] + ADP + H(+)</text>
        <dbReference type="Rhea" id="RHEA:46608"/>
        <dbReference type="Rhea" id="RHEA-COMP:11060"/>
        <dbReference type="Rhea" id="RHEA-COMP:11605"/>
        <dbReference type="ChEBI" id="CHEBI:15378"/>
        <dbReference type="ChEBI" id="CHEBI:30013"/>
        <dbReference type="ChEBI" id="CHEBI:30616"/>
        <dbReference type="ChEBI" id="CHEBI:61977"/>
        <dbReference type="ChEBI" id="CHEBI:456216"/>
        <dbReference type="EC" id="2.7.11.13"/>
    </reaction>
</comment>
<reference evidence="14" key="1">
    <citation type="journal article" date="2016" name="Nature">
        <title>Genome evolution in the allotetraploid frog Xenopus laevis.</title>
        <authorList>
            <person name="Session A.M."/>
            <person name="Uno Y."/>
            <person name="Kwon T."/>
            <person name="Chapman J.A."/>
            <person name="Toyoda A."/>
            <person name="Takahashi S."/>
            <person name="Fukui A."/>
            <person name="Hikosaka A."/>
            <person name="Suzuki A."/>
            <person name="Kondo M."/>
            <person name="van Heeringen S.J."/>
            <person name="Quigley I."/>
            <person name="Heinz S."/>
            <person name="Ogino H."/>
            <person name="Ochi H."/>
            <person name="Hellsten U."/>
            <person name="Lyons J.B."/>
            <person name="Simakov O."/>
            <person name="Putnam N."/>
            <person name="Stites J."/>
            <person name="Kuroki Y."/>
            <person name="Tanaka T."/>
            <person name="Michiue T."/>
            <person name="Watanabe M."/>
            <person name="Bogdanovic O."/>
            <person name="Lister R."/>
            <person name="Georgiou G."/>
            <person name="Paranjpe S.S."/>
            <person name="van Kruijsbergen I."/>
            <person name="Shu S."/>
            <person name="Carlson J."/>
            <person name="Kinoshita T."/>
            <person name="Ohta Y."/>
            <person name="Mawaribuchi S."/>
            <person name="Jenkins J."/>
            <person name="Grimwood J."/>
            <person name="Schmutz J."/>
            <person name="Mitros T."/>
            <person name="Mozaffari S.V."/>
            <person name="Suzuki Y."/>
            <person name="Haramoto Y."/>
            <person name="Yamamoto T.S."/>
            <person name="Takagi C."/>
            <person name="Heald R."/>
            <person name="Miller K."/>
            <person name="Haudenschild C."/>
            <person name="Kitzman J."/>
            <person name="Nakayama T."/>
            <person name="Izutsu Y."/>
            <person name="Robert J."/>
            <person name="Fortriede J."/>
            <person name="Burns K."/>
            <person name="Lotay V."/>
            <person name="Karimi K."/>
            <person name="Yasuoka Y."/>
            <person name="Dichmann D.S."/>
            <person name="Flajnik M.F."/>
            <person name="Houston D.W."/>
            <person name="Shendure J."/>
            <person name="DuPasquier L."/>
            <person name="Vize P.D."/>
            <person name="Zorn A.M."/>
            <person name="Ito M."/>
            <person name="Marcotte E.M."/>
            <person name="Wallingford J.B."/>
            <person name="Ito Y."/>
            <person name="Asashima M."/>
            <person name="Ueno N."/>
            <person name="Matsuda Y."/>
            <person name="Veenstra G.J."/>
            <person name="Fujiyama A."/>
            <person name="Harland R.M."/>
            <person name="Taira M."/>
            <person name="Rokhsar D.S."/>
        </authorList>
    </citation>
    <scope>NUCLEOTIDE SEQUENCE [LARGE SCALE GENOMIC DNA]</scope>
    <source>
        <strain evidence="14">J</strain>
    </source>
</reference>
<organism evidence="13 14">
    <name type="scientific">Xenopus laevis</name>
    <name type="common">African clawed frog</name>
    <dbReference type="NCBI Taxonomy" id="8355"/>
    <lineage>
        <taxon>Eukaryota</taxon>
        <taxon>Metazoa</taxon>
        <taxon>Chordata</taxon>
        <taxon>Craniata</taxon>
        <taxon>Vertebrata</taxon>
        <taxon>Euteleostomi</taxon>
        <taxon>Amphibia</taxon>
        <taxon>Batrachia</taxon>
        <taxon>Anura</taxon>
        <taxon>Pipoidea</taxon>
        <taxon>Pipidae</taxon>
        <taxon>Xenopodinae</taxon>
        <taxon>Xenopus</taxon>
        <taxon>Xenopus</taxon>
    </lineage>
</organism>
<protein>
    <recommendedName>
        <fullName evidence="15">Protein kinase domain-containing protein</fullName>
    </recommendedName>
</protein>
<evidence type="ECO:0000256" key="6">
    <source>
        <dbReference type="ARBA" id="ARBA00022840"/>
    </source>
</evidence>
<dbReference type="GO" id="GO:0004697">
    <property type="term" value="F:diacylglycerol-dependent serine/threonine kinase activity"/>
    <property type="evidence" value="ECO:0007669"/>
    <property type="project" value="UniProtKB-EC"/>
</dbReference>
<dbReference type="InterPro" id="IPR000961">
    <property type="entry name" value="AGC-kinase_C"/>
</dbReference>
<dbReference type="PROSITE" id="PS00108">
    <property type="entry name" value="PROTEIN_KINASE_ST"/>
    <property type="match status" value="1"/>
</dbReference>
<feature type="domain" description="Protein kinase" evidence="11">
    <location>
        <begin position="120"/>
        <end position="402"/>
    </location>
</feature>
<dbReference type="Gene3D" id="3.30.200.20">
    <property type="entry name" value="Phosphorylase Kinase, domain 1"/>
    <property type="match status" value="1"/>
</dbReference>
<evidence type="ECO:0000256" key="7">
    <source>
        <dbReference type="ARBA" id="ARBA00047272"/>
    </source>
</evidence>
<evidence type="ECO:0000256" key="1">
    <source>
        <dbReference type="ARBA" id="ARBA00022527"/>
    </source>
</evidence>
<feature type="binding site" evidence="9">
    <location>
        <position position="149"/>
    </location>
    <ligand>
        <name>ATP</name>
        <dbReference type="ChEBI" id="CHEBI:30616"/>
    </ligand>
</feature>
<dbReference type="PROSITE" id="PS00107">
    <property type="entry name" value="PROTEIN_KINASE_ATP"/>
    <property type="match status" value="1"/>
</dbReference>